<accession>A0A837DZQ4</accession>
<dbReference type="Proteomes" id="UP000031011">
    <property type="component" value="Unassembled WGS sequence"/>
</dbReference>
<proteinExistence type="predicted"/>
<organism evidence="1 2">
    <name type="scientific">Ligilactobacillus ruminis DPC 6832</name>
    <dbReference type="NCBI Taxonomy" id="1402208"/>
    <lineage>
        <taxon>Bacteria</taxon>
        <taxon>Bacillati</taxon>
        <taxon>Bacillota</taxon>
        <taxon>Bacilli</taxon>
        <taxon>Lactobacillales</taxon>
        <taxon>Lactobacillaceae</taxon>
        <taxon>Ligilactobacillus</taxon>
    </lineage>
</organism>
<protein>
    <submittedName>
        <fullName evidence="1">Exopolyphosphatase</fullName>
    </submittedName>
</protein>
<name>A0A837DZQ4_9LACO</name>
<reference evidence="1 2" key="1">
    <citation type="journal article" date="2015" name="BMC Microbiol.">
        <title>Lactobacillus ruminis strains cluster according to their mammalian gut source.</title>
        <authorList>
            <person name="O' Donnell M.M."/>
            <person name="Harris H.M."/>
            <person name="Lynch D.B."/>
            <person name="Ross R.P."/>
            <person name="O'Toole P.W."/>
        </authorList>
    </citation>
    <scope>NUCLEOTIDE SEQUENCE [LARGE SCALE GENOMIC DNA]</scope>
    <source>
        <strain evidence="1 2">DPC 6832</strain>
    </source>
</reference>
<comment type="caution">
    <text evidence="1">The sequence shown here is derived from an EMBL/GenBank/DDBJ whole genome shotgun (WGS) entry which is preliminary data.</text>
</comment>
<gene>
    <name evidence="1" type="ORF">LRN_1726</name>
</gene>
<evidence type="ECO:0000313" key="2">
    <source>
        <dbReference type="Proteomes" id="UP000031011"/>
    </source>
</evidence>
<evidence type="ECO:0000313" key="1">
    <source>
        <dbReference type="EMBL" id="KIC05445.1"/>
    </source>
</evidence>
<dbReference type="AlphaFoldDB" id="A0A837DZQ4"/>
<sequence length="50" mass="5789">MIQLNCFEAIINDLLDSPDNFSISEFYSEYSNQEIVFLESLKKKLLAVKS</sequence>
<dbReference type="EMBL" id="AWYA01000029">
    <property type="protein sequence ID" value="KIC05445.1"/>
    <property type="molecule type" value="Genomic_DNA"/>
</dbReference>